<feature type="chain" id="PRO_5039643621" evidence="1">
    <location>
        <begin position="33"/>
        <end position="506"/>
    </location>
</feature>
<evidence type="ECO:0000256" key="1">
    <source>
        <dbReference type="SAM" id="SignalP"/>
    </source>
</evidence>
<evidence type="ECO:0000313" key="4">
    <source>
        <dbReference type="Proteomes" id="UP000470246"/>
    </source>
</evidence>
<accession>A0A7K3VXY3</accession>
<keyword evidence="3" id="KW-0378">Hydrolase</keyword>
<comment type="caution">
    <text evidence="3">The sequence shown here is derived from an EMBL/GenBank/DDBJ whole genome shotgun (WGS) entry which is preliminary data.</text>
</comment>
<evidence type="ECO:0000313" key="3">
    <source>
        <dbReference type="EMBL" id="NEK57228.1"/>
    </source>
</evidence>
<dbReference type="EMBL" id="JAAGWF010000007">
    <property type="protein sequence ID" value="NEK57228.1"/>
    <property type="molecule type" value="Genomic_DNA"/>
</dbReference>
<reference evidence="3 4" key="1">
    <citation type="submission" date="2020-02" db="EMBL/GenBank/DDBJ databases">
        <title>Geodermatophilus sabuli CPCC 205279 I12A-02694.</title>
        <authorList>
            <person name="Jiang Z."/>
        </authorList>
    </citation>
    <scope>NUCLEOTIDE SEQUENCE [LARGE SCALE GENOMIC DNA]</scope>
    <source>
        <strain evidence="3 4">I12A-02694</strain>
    </source>
</reference>
<organism evidence="3 4">
    <name type="scientific">Geodermatophilus sabuli</name>
    <dbReference type="NCBI Taxonomy" id="1564158"/>
    <lineage>
        <taxon>Bacteria</taxon>
        <taxon>Bacillati</taxon>
        <taxon>Actinomycetota</taxon>
        <taxon>Actinomycetes</taxon>
        <taxon>Geodermatophilales</taxon>
        <taxon>Geodermatophilaceae</taxon>
        <taxon>Geodermatophilus</taxon>
    </lineage>
</organism>
<dbReference type="Pfam" id="PF13472">
    <property type="entry name" value="Lipase_GDSL_2"/>
    <property type="match status" value="1"/>
</dbReference>
<name>A0A7K3VXY3_9ACTN</name>
<dbReference type="Proteomes" id="UP000470246">
    <property type="component" value="Unassembled WGS sequence"/>
</dbReference>
<gene>
    <name evidence="3" type="ORF">GCU56_04985</name>
</gene>
<dbReference type="SUPFAM" id="SSF51120">
    <property type="entry name" value="beta-Roll"/>
    <property type="match status" value="1"/>
</dbReference>
<dbReference type="RefSeq" id="WP_163480429.1">
    <property type="nucleotide sequence ID" value="NZ_JAAGWF010000007.1"/>
</dbReference>
<dbReference type="InterPro" id="IPR013830">
    <property type="entry name" value="SGNH_hydro"/>
</dbReference>
<dbReference type="SUPFAM" id="SSF52266">
    <property type="entry name" value="SGNH hydrolase"/>
    <property type="match status" value="1"/>
</dbReference>
<keyword evidence="1" id="KW-0732">Signal</keyword>
<dbReference type="GO" id="GO:0016787">
    <property type="term" value="F:hydrolase activity"/>
    <property type="evidence" value="ECO:0007669"/>
    <property type="project" value="UniProtKB-KW"/>
</dbReference>
<sequence length="506" mass="52579">MGALGAGRRCRLPGITALGLALTLAGAPAASAQGAPVGGSGARYLLAGAGNTSGWAASAYYYGDPTDVVFFGDFVDGSGAFGSDGRDEPMVRRGSTFIIRGAEQRPFVYGDPGDTVLVGDWDGDGTDTLAVRRGNRYFVKNDISTGFADSTFSYGEPGDAVLVGNWDGDTSAADAERTVTTDTLMVRRGNRYFVKNDTTTGYADYDFFFGEPRDTVLVGDWATDGESGDHASQLMVRRGNRYFPSAEVWTAEAQRSGFGVGTQGSFLYGEPTDTPFVAALPRRIDDTTGTRVVHGDGLAVRRTTGPGAPSTEPAAAAAGDSIGVRTYAAVGDSLTAGIPGGPATGIQRPGASSWLNGETAQRLVLAGGWAVSKTTTSDMLANVVPTPSDVLVLLGGANDVNLLPWEVTAANLRGISARIGARNTLLVAIPPMRGSSAARAAFNARLATLASQQGWRFVDPWGPFSVNGNWAPGADQDGYHPTPETGVAVGRVIADEAWQAAARRSG</sequence>
<evidence type="ECO:0000259" key="2">
    <source>
        <dbReference type="Pfam" id="PF13472"/>
    </source>
</evidence>
<dbReference type="Gene3D" id="3.40.50.1110">
    <property type="entry name" value="SGNH hydrolase"/>
    <property type="match status" value="1"/>
</dbReference>
<dbReference type="AlphaFoldDB" id="A0A7K3VXY3"/>
<feature type="domain" description="SGNH hydrolase-type esterase" evidence="2">
    <location>
        <begin position="329"/>
        <end position="484"/>
    </location>
</feature>
<protein>
    <submittedName>
        <fullName evidence="3">SGNH/GDSL hydrolase family protein</fullName>
    </submittedName>
</protein>
<dbReference type="InterPro" id="IPR036514">
    <property type="entry name" value="SGNH_hydro_sf"/>
</dbReference>
<keyword evidence="4" id="KW-1185">Reference proteome</keyword>
<proteinExistence type="predicted"/>
<feature type="signal peptide" evidence="1">
    <location>
        <begin position="1"/>
        <end position="32"/>
    </location>
</feature>
<dbReference type="InterPro" id="IPR011049">
    <property type="entry name" value="Serralysin-like_metalloprot_C"/>
</dbReference>